<dbReference type="InterPro" id="IPR026392">
    <property type="entry name" value="Exo/Archaeosortase_dom"/>
</dbReference>
<feature type="transmembrane region" description="Helical" evidence="8">
    <location>
        <begin position="257"/>
        <end position="277"/>
    </location>
</feature>
<dbReference type="AlphaFoldDB" id="A0A445MUV4"/>
<dbReference type="GO" id="GO:0005886">
    <property type="term" value="C:plasma membrane"/>
    <property type="evidence" value="ECO:0007669"/>
    <property type="project" value="UniProtKB-SubCell"/>
</dbReference>
<evidence type="ECO:0000256" key="8">
    <source>
        <dbReference type="SAM" id="Phobius"/>
    </source>
</evidence>
<keyword evidence="6 8" id="KW-1133">Transmembrane helix</keyword>
<organism evidence="10">
    <name type="scientific">uncultured Desulfobacterium sp</name>
    <dbReference type="NCBI Taxonomy" id="201089"/>
    <lineage>
        <taxon>Bacteria</taxon>
        <taxon>Pseudomonadati</taxon>
        <taxon>Thermodesulfobacteriota</taxon>
        <taxon>Desulfobacteria</taxon>
        <taxon>Desulfobacterales</taxon>
        <taxon>Desulfobacteriaceae</taxon>
        <taxon>Desulfobacterium</taxon>
        <taxon>environmental samples</taxon>
    </lineage>
</organism>
<dbReference type="Pfam" id="PF09721">
    <property type="entry name" value="Exosortase_EpsH"/>
    <property type="match status" value="1"/>
</dbReference>
<evidence type="ECO:0000256" key="5">
    <source>
        <dbReference type="ARBA" id="ARBA00022801"/>
    </source>
</evidence>
<evidence type="ECO:0000256" key="7">
    <source>
        <dbReference type="ARBA" id="ARBA00023136"/>
    </source>
</evidence>
<evidence type="ECO:0000256" key="4">
    <source>
        <dbReference type="ARBA" id="ARBA00022692"/>
    </source>
</evidence>
<reference evidence="10" key="1">
    <citation type="submission" date="2018-01" db="EMBL/GenBank/DDBJ databases">
        <authorList>
            <person name="Regsiter A."/>
            <person name="William W."/>
        </authorList>
    </citation>
    <scope>NUCLEOTIDE SEQUENCE</scope>
    <source>
        <strain evidence="10">TRIP AH-1</strain>
    </source>
</reference>
<feature type="transmembrane region" description="Helical" evidence="8">
    <location>
        <begin position="12"/>
        <end position="31"/>
    </location>
</feature>
<feature type="transmembrane region" description="Helical" evidence="8">
    <location>
        <begin position="310"/>
        <end position="327"/>
    </location>
</feature>
<dbReference type="NCBIfam" id="TIGR02602">
    <property type="entry name" value="8TM_EpsH"/>
    <property type="match status" value="1"/>
</dbReference>
<evidence type="ECO:0000256" key="1">
    <source>
        <dbReference type="ARBA" id="ARBA00004651"/>
    </source>
</evidence>
<evidence type="ECO:0000256" key="2">
    <source>
        <dbReference type="ARBA" id="ARBA00022475"/>
    </source>
</evidence>
<dbReference type="NCBIfam" id="TIGR04178">
    <property type="entry name" value="exo_archaeo"/>
    <property type="match status" value="1"/>
</dbReference>
<name>A0A445MUV4_9BACT</name>
<feature type="transmembrane region" description="Helical" evidence="8">
    <location>
        <begin position="220"/>
        <end position="245"/>
    </location>
</feature>
<dbReference type="NCBIfam" id="TIGR02914">
    <property type="entry name" value="EpsI_fam"/>
    <property type="match status" value="1"/>
</dbReference>
<dbReference type="InterPro" id="IPR019127">
    <property type="entry name" value="Exosortase"/>
</dbReference>
<comment type="subcellular location">
    <subcellularLocation>
        <location evidence="1">Cell membrane</location>
        <topology evidence="1">Multi-pass membrane protein</topology>
    </subcellularLocation>
</comment>
<evidence type="ECO:0000256" key="3">
    <source>
        <dbReference type="ARBA" id="ARBA00022670"/>
    </source>
</evidence>
<protein>
    <submittedName>
        <fullName evidence="10">Eight transmembrane protein EpsH</fullName>
    </submittedName>
</protein>
<feature type="domain" description="Methanolan biosynthesis EpsI" evidence="9">
    <location>
        <begin position="314"/>
        <end position="517"/>
    </location>
</feature>
<evidence type="ECO:0000256" key="6">
    <source>
        <dbReference type="ARBA" id="ARBA00022989"/>
    </source>
</evidence>
<keyword evidence="7 8" id="KW-0472">Membrane</keyword>
<keyword evidence="3" id="KW-0645">Protease</keyword>
<evidence type="ECO:0000259" key="9">
    <source>
        <dbReference type="Pfam" id="PF11984"/>
    </source>
</evidence>
<sequence length="526" mass="59266">MADRNVKLNITGNIWFQASVLFLLFICAYWIPLKGIVNTWMTNEDYSYGFIIPFISIYLFWDMRARFDGLTVKANWKISPVLFVFVLLSIYGILGSSGNISRPAIPILFVLFAGFCFGREFLKRFILPLGFLVFMVPLPASVDRTFGVFLKSVSSKLGGEIIRLFGMSVNVSGNVIDLGVTQLQVVDACSGLRFVFPLLALGVVYAYFFEKVRWKQVFCVFSTVPIAILTNALRVGITGVLTYYYGPEMAQGFFHDFSGWLIFMVAFGFLFVLGRLLRFLPPSPTSGNSKGTKDSKSSDHAIKMEGGRSAFIVSTLLLIVVAVLGFNTQALPPVKVMGGISSFPLAIADWKGESIPVPSDIIEASGAEESFEGFYKNSKAENVSLYIGYRSTAFLENENFFHSPTVCLPSSGLTVIETKKRKVEGVPFFNEIWVSEMVVESMGEKRLVYFWFQTKDKATYSKDINRFHLALHAIRHDNTHDLFIRPIMGFKKDENLVDAQKRMDQFVRDMMGTLNDFLKENLIKKY</sequence>
<feature type="transmembrane region" description="Helical" evidence="8">
    <location>
        <begin position="75"/>
        <end position="94"/>
    </location>
</feature>
<dbReference type="EMBL" id="OJIN01000082">
    <property type="protein sequence ID" value="SPD73179.1"/>
    <property type="molecule type" value="Genomic_DNA"/>
</dbReference>
<gene>
    <name evidence="10" type="ORF">PITCH_A1720003</name>
</gene>
<accession>A0A445MUV4</accession>
<feature type="transmembrane region" description="Helical" evidence="8">
    <location>
        <begin position="191"/>
        <end position="208"/>
    </location>
</feature>
<feature type="transmembrane region" description="Helical" evidence="8">
    <location>
        <begin position="100"/>
        <end position="118"/>
    </location>
</feature>
<feature type="transmembrane region" description="Helical" evidence="8">
    <location>
        <begin position="125"/>
        <end position="142"/>
    </location>
</feature>
<dbReference type="InterPro" id="IPR013426">
    <property type="entry name" value="EpsH-like"/>
</dbReference>
<dbReference type="Pfam" id="PF11984">
    <property type="entry name" value="DUF3485"/>
    <property type="match status" value="1"/>
</dbReference>
<evidence type="ECO:0000313" key="10">
    <source>
        <dbReference type="EMBL" id="SPD73179.1"/>
    </source>
</evidence>
<proteinExistence type="predicted"/>
<dbReference type="InterPro" id="IPR014263">
    <property type="entry name" value="Methanolan_biosynth_EpsI"/>
</dbReference>
<keyword evidence="2" id="KW-1003">Cell membrane</keyword>
<dbReference type="GO" id="GO:0006508">
    <property type="term" value="P:proteolysis"/>
    <property type="evidence" value="ECO:0007669"/>
    <property type="project" value="UniProtKB-KW"/>
</dbReference>
<feature type="transmembrane region" description="Helical" evidence="8">
    <location>
        <begin position="46"/>
        <end position="63"/>
    </location>
</feature>
<keyword evidence="5" id="KW-0378">Hydrolase</keyword>
<dbReference type="GO" id="GO:0008233">
    <property type="term" value="F:peptidase activity"/>
    <property type="evidence" value="ECO:0007669"/>
    <property type="project" value="UniProtKB-KW"/>
</dbReference>
<keyword evidence="4 8" id="KW-0812">Transmembrane</keyword>